<accession>A0A9W7ENZ9</accession>
<feature type="domain" description="C2H2-type" evidence="9">
    <location>
        <begin position="266"/>
        <end position="289"/>
    </location>
</feature>
<feature type="compositionally biased region" description="Low complexity" evidence="8">
    <location>
        <begin position="354"/>
        <end position="365"/>
    </location>
</feature>
<dbReference type="Proteomes" id="UP001165085">
    <property type="component" value="Unassembled WGS sequence"/>
</dbReference>
<dbReference type="PANTHER" id="PTHR46179:SF13">
    <property type="entry name" value="C2H2-TYPE DOMAIN-CONTAINING PROTEIN"/>
    <property type="match status" value="1"/>
</dbReference>
<dbReference type="PROSITE" id="PS00028">
    <property type="entry name" value="ZINC_FINGER_C2H2_1"/>
    <property type="match status" value="1"/>
</dbReference>
<evidence type="ECO:0000256" key="8">
    <source>
        <dbReference type="SAM" id="MobiDB-lite"/>
    </source>
</evidence>
<gene>
    <name evidence="10" type="ORF">TrST_g700</name>
</gene>
<evidence type="ECO:0000313" key="10">
    <source>
        <dbReference type="EMBL" id="GMH84268.1"/>
    </source>
</evidence>
<evidence type="ECO:0000259" key="9">
    <source>
        <dbReference type="PROSITE" id="PS00028"/>
    </source>
</evidence>
<sequence>MITRPKIPPTIPLPPSPAQPDEDMGCGMVTPDEWDDVVAHNTLKQPQEEPDDVPDYIPLPPEIRVPLFPESPSVVSNMSILHSVNFLSNRKRIEGVERDKWGKIIRPCGVGECTYKSSNTTCMKNHRESKHGVEPPSRDSLAPQGQRQSRMGANHWRWMPGVERDRGGKIIRKCGIDGCSYMARATNMKSHQATRHDVNVKRFTCGVGDCYYRAKSLGQVKRRKQTNHNIGIQFHKCAEPGCDYRSRQLSAIKKHMERTHTAWLDCDVPNCDYKVKRSGNLKQHKLFTHSVGVTWHPCVIGGPSKKFRTTSPPFSKSPSSKPTLNKSPSSKPPLNMRPLPPLNKPPFSKPPFNNPFSKSPLNNPFGKPRFSKPPFSKY</sequence>
<keyword evidence="3" id="KW-0863">Zinc-finger</keyword>
<evidence type="ECO:0000256" key="5">
    <source>
        <dbReference type="ARBA" id="ARBA00023015"/>
    </source>
</evidence>
<evidence type="ECO:0000256" key="7">
    <source>
        <dbReference type="ARBA" id="ARBA00023242"/>
    </source>
</evidence>
<feature type="region of interest" description="Disordered" evidence="8">
    <location>
        <begin position="124"/>
        <end position="151"/>
    </location>
</feature>
<dbReference type="SMART" id="SM00355">
    <property type="entry name" value="ZnF_C2H2"/>
    <property type="match status" value="5"/>
</dbReference>
<reference evidence="11" key="1">
    <citation type="journal article" date="2023" name="Commun. Biol.">
        <title>Genome analysis of Parmales, the sister group of diatoms, reveals the evolutionary specialization of diatoms from phago-mixotrophs to photoautotrophs.</title>
        <authorList>
            <person name="Ban H."/>
            <person name="Sato S."/>
            <person name="Yoshikawa S."/>
            <person name="Yamada K."/>
            <person name="Nakamura Y."/>
            <person name="Ichinomiya M."/>
            <person name="Sato N."/>
            <person name="Blanc-Mathieu R."/>
            <person name="Endo H."/>
            <person name="Kuwata A."/>
            <person name="Ogata H."/>
        </authorList>
    </citation>
    <scope>NUCLEOTIDE SEQUENCE [LARGE SCALE GENOMIC DNA]</scope>
    <source>
        <strain evidence="11">NIES 3701</strain>
    </source>
</reference>
<keyword evidence="7" id="KW-0539">Nucleus</keyword>
<comment type="caution">
    <text evidence="10">The sequence shown here is derived from an EMBL/GenBank/DDBJ whole genome shotgun (WGS) entry which is preliminary data.</text>
</comment>
<organism evidence="10 11">
    <name type="scientific">Triparma strigata</name>
    <dbReference type="NCBI Taxonomy" id="1606541"/>
    <lineage>
        <taxon>Eukaryota</taxon>
        <taxon>Sar</taxon>
        <taxon>Stramenopiles</taxon>
        <taxon>Ochrophyta</taxon>
        <taxon>Bolidophyceae</taxon>
        <taxon>Parmales</taxon>
        <taxon>Triparmaceae</taxon>
        <taxon>Triparma</taxon>
    </lineage>
</organism>
<protein>
    <recommendedName>
        <fullName evidence="9">C2H2-type domain-containing protein</fullName>
    </recommendedName>
</protein>
<evidence type="ECO:0000256" key="6">
    <source>
        <dbReference type="ARBA" id="ARBA00023163"/>
    </source>
</evidence>
<dbReference type="OrthoDB" id="8117402at2759"/>
<keyword evidence="5" id="KW-0805">Transcription regulation</keyword>
<dbReference type="EMBL" id="BRXY01000292">
    <property type="protein sequence ID" value="GMH84268.1"/>
    <property type="molecule type" value="Genomic_DNA"/>
</dbReference>
<feature type="compositionally biased region" description="Pro residues" evidence="8">
    <location>
        <begin position="338"/>
        <end position="353"/>
    </location>
</feature>
<feature type="compositionally biased region" description="Low complexity" evidence="8">
    <location>
        <begin position="309"/>
        <end position="323"/>
    </location>
</feature>
<evidence type="ECO:0000313" key="11">
    <source>
        <dbReference type="Proteomes" id="UP001165085"/>
    </source>
</evidence>
<dbReference type="InterPro" id="IPR013087">
    <property type="entry name" value="Znf_C2H2_type"/>
</dbReference>
<name>A0A9W7ENZ9_9STRA</name>
<dbReference type="PANTHER" id="PTHR46179">
    <property type="entry name" value="ZINC FINGER PROTEIN"/>
    <property type="match status" value="1"/>
</dbReference>
<keyword evidence="2" id="KW-0479">Metal-binding</keyword>
<keyword evidence="6" id="KW-0804">Transcription</keyword>
<dbReference type="GO" id="GO:0006357">
    <property type="term" value="P:regulation of transcription by RNA polymerase II"/>
    <property type="evidence" value="ECO:0007669"/>
    <property type="project" value="TreeGrafter"/>
</dbReference>
<dbReference type="GO" id="GO:0005634">
    <property type="term" value="C:nucleus"/>
    <property type="evidence" value="ECO:0007669"/>
    <property type="project" value="UniProtKB-SubCell"/>
</dbReference>
<feature type="region of interest" description="Disordered" evidence="8">
    <location>
        <begin position="1"/>
        <end position="27"/>
    </location>
</feature>
<evidence type="ECO:0000256" key="4">
    <source>
        <dbReference type="ARBA" id="ARBA00022833"/>
    </source>
</evidence>
<evidence type="ECO:0000256" key="2">
    <source>
        <dbReference type="ARBA" id="ARBA00022723"/>
    </source>
</evidence>
<dbReference type="InterPro" id="IPR051061">
    <property type="entry name" value="Zinc_finger_trans_reg"/>
</dbReference>
<proteinExistence type="predicted"/>
<comment type="subcellular location">
    <subcellularLocation>
        <location evidence="1">Nucleus</location>
    </subcellularLocation>
</comment>
<dbReference type="AlphaFoldDB" id="A0A9W7ENZ9"/>
<evidence type="ECO:0000256" key="3">
    <source>
        <dbReference type="ARBA" id="ARBA00022771"/>
    </source>
</evidence>
<evidence type="ECO:0000256" key="1">
    <source>
        <dbReference type="ARBA" id="ARBA00004123"/>
    </source>
</evidence>
<dbReference type="Gene3D" id="3.30.160.60">
    <property type="entry name" value="Classic Zinc Finger"/>
    <property type="match status" value="1"/>
</dbReference>
<keyword evidence="4" id="KW-0862">Zinc</keyword>
<keyword evidence="11" id="KW-1185">Reference proteome</keyword>
<feature type="region of interest" description="Disordered" evidence="8">
    <location>
        <begin position="304"/>
        <end position="378"/>
    </location>
</feature>
<dbReference type="GO" id="GO:0008270">
    <property type="term" value="F:zinc ion binding"/>
    <property type="evidence" value="ECO:0007669"/>
    <property type="project" value="UniProtKB-KW"/>
</dbReference>
<feature type="compositionally biased region" description="Pro residues" evidence="8">
    <location>
        <begin position="1"/>
        <end position="18"/>
    </location>
</feature>